<evidence type="ECO:0000256" key="3">
    <source>
        <dbReference type="PIRSR" id="PIRSR603782-1"/>
    </source>
</evidence>
<dbReference type="EMBL" id="MTSM01000028">
    <property type="protein sequence ID" value="OPX54317.1"/>
    <property type="molecule type" value="Genomic_DNA"/>
</dbReference>
<evidence type="ECO:0000256" key="2">
    <source>
        <dbReference type="ARBA" id="ARBA00023008"/>
    </source>
</evidence>
<feature type="binding site" evidence="3">
    <location>
        <position position="81"/>
    </location>
    <ligand>
        <name>Cu cation</name>
        <dbReference type="ChEBI" id="CHEBI:23378"/>
    </ligand>
</feature>
<feature type="binding site" evidence="3">
    <location>
        <position position="168"/>
    </location>
    <ligand>
        <name>Cu cation</name>
        <dbReference type="ChEBI" id="CHEBI:23378"/>
    </ligand>
</feature>
<comment type="similarity">
    <text evidence="1">Belongs to the SCO1/2 family.</text>
</comment>
<dbReference type="InterPro" id="IPR036249">
    <property type="entry name" value="Thioredoxin-like_sf"/>
</dbReference>
<name>A0A1T4SDT8_9GAMM</name>
<proteinExistence type="inferred from homology"/>
<evidence type="ECO:0000313" key="8">
    <source>
        <dbReference type="Proteomes" id="UP000191418"/>
    </source>
</evidence>
<keyword evidence="2 3" id="KW-0186">Copper</keyword>
<dbReference type="PANTHER" id="PTHR12151">
    <property type="entry name" value="ELECTRON TRANSPORT PROTIN SCO1/SENC FAMILY MEMBER"/>
    <property type="match status" value="1"/>
</dbReference>
<dbReference type="FunFam" id="3.40.30.10:FF:000013">
    <property type="entry name" value="Blast:Protein SCO1 homolog, mitochondrial"/>
    <property type="match status" value="1"/>
</dbReference>
<protein>
    <recommendedName>
        <fullName evidence="6">Thioredoxin domain-containing protein</fullName>
    </recommendedName>
</protein>
<feature type="domain" description="Thioredoxin" evidence="6">
    <location>
        <begin position="40"/>
        <end position="202"/>
    </location>
</feature>
<sequence>MFKQFQKHFLKALMMLVPVVALVTGMEAFQNWQQKQQAEQIQSNIGGDFTLQSADGDYQLSAHPDKLAVIYFGYTQCPDICPTSLSVLAHAFKQLSDDELKRFQGIFISVDPERDSVQHLKEYSKFFHDNIIGLTSTPEQILALSRQYGAFYQKVKLEGSAMGYSVDHTSVFYIVNSDGKVLATVPHSGDPAQILAALKQQL</sequence>
<evidence type="ECO:0000256" key="1">
    <source>
        <dbReference type="ARBA" id="ARBA00010996"/>
    </source>
</evidence>
<accession>A0A1T4SDT8</accession>
<dbReference type="AlphaFoldDB" id="A0A1T4SDT8"/>
<feature type="binding site" evidence="3">
    <location>
        <position position="77"/>
    </location>
    <ligand>
        <name>Cu cation</name>
        <dbReference type="ChEBI" id="CHEBI:23378"/>
    </ligand>
</feature>
<dbReference type="RefSeq" id="WP_078746492.1">
    <property type="nucleotide sequence ID" value="NZ_FUXG01000029.1"/>
</dbReference>
<dbReference type="InterPro" id="IPR013766">
    <property type="entry name" value="Thioredoxin_domain"/>
</dbReference>
<keyword evidence="4" id="KW-1015">Disulfide bond</keyword>
<evidence type="ECO:0000256" key="4">
    <source>
        <dbReference type="PIRSR" id="PIRSR603782-2"/>
    </source>
</evidence>
<feature type="disulfide bond" description="Redox-active" evidence="4">
    <location>
        <begin position="77"/>
        <end position="81"/>
    </location>
</feature>
<keyword evidence="8" id="KW-1185">Reference proteome</keyword>
<dbReference type="Pfam" id="PF02630">
    <property type="entry name" value="SCO1-SenC"/>
    <property type="match status" value="1"/>
</dbReference>
<dbReference type="CDD" id="cd02968">
    <property type="entry name" value="SCO"/>
    <property type="match status" value="1"/>
</dbReference>
<reference evidence="7 8" key="1">
    <citation type="submission" date="2017-01" db="EMBL/GenBank/DDBJ databases">
        <title>Genome Sequencing of a Marine Spirillum, Oceanospirillum multiglobuliferum ATCC 33336, from Japan.</title>
        <authorList>
            <person name="Carney J.G."/>
            <person name="Trachtenberg A.M."/>
            <person name="Rheaume B.A."/>
            <person name="Linnane J.D."/>
            <person name="Pitts N.L."/>
            <person name="Mykles D.L."/>
            <person name="Maclea K.S."/>
        </authorList>
    </citation>
    <scope>NUCLEOTIDE SEQUENCE [LARGE SCALE GENOMIC DNA]</scope>
    <source>
        <strain evidence="7 8">ATCC 33336</strain>
    </source>
</reference>
<feature type="chain" id="PRO_5012933593" description="Thioredoxin domain-containing protein" evidence="5">
    <location>
        <begin position="24"/>
        <end position="202"/>
    </location>
</feature>
<dbReference type="InterPro" id="IPR003782">
    <property type="entry name" value="SCO1/SenC"/>
</dbReference>
<organism evidence="7 8">
    <name type="scientific">Oceanospirillum multiglobuliferum</name>
    <dbReference type="NCBI Taxonomy" id="64969"/>
    <lineage>
        <taxon>Bacteria</taxon>
        <taxon>Pseudomonadati</taxon>
        <taxon>Pseudomonadota</taxon>
        <taxon>Gammaproteobacteria</taxon>
        <taxon>Oceanospirillales</taxon>
        <taxon>Oceanospirillaceae</taxon>
        <taxon>Oceanospirillum</taxon>
    </lineage>
</organism>
<feature type="signal peptide" evidence="5">
    <location>
        <begin position="1"/>
        <end position="23"/>
    </location>
</feature>
<dbReference type="PANTHER" id="PTHR12151:SF25">
    <property type="entry name" value="LINALOOL DEHYDRATASE_ISOMERASE DOMAIN-CONTAINING PROTEIN"/>
    <property type="match status" value="1"/>
</dbReference>
<dbReference type="SUPFAM" id="SSF52833">
    <property type="entry name" value="Thioredoxin-like"/>
    <property type="match status" value="1"/>
</dbReference>
<comment type="caution">
    <text evidence="7">The sequence shown here is derived from an EMBL/GenBank/DDBJ whole genome shotgun (WGS) entry which is preliminary data.</text>
</comment>
<dbReference type="STRING" id="64969.SAMN02745127_02980"/>
<evidence type="ECO:0000259" key="6">
    <source>
        <dbReference type="PROSITE" id="PS51352"/>
    </source>
</evidence>
<dbReference type="Gene3D" id="3.40.30.10">
    <property type="entry name" value="Glutaredoxin"/>
    <property type="match status" value="1"/>
</dbReference>
<evidence type="ECO:0000256" key="5">
    <source>
        <dbReference type="SAM" id="SignalP"/>
    </source>
</evidence>
<dbReference type="Proteomes" id="UP000191418">
    <property type="component" value="Unassembled WGS sequence"/>
</dbReference>
<gene>
    <name evidence="7" type="ORF">BTE48_14735</name>
</gene>
<keyword evidence="5" id="KW-0732">Signal</keyword>
<dbReference type="GO" id="GO:0046872">
    <property type="term" value="F:metal ion binding"/>
    <property type="evidence" value="ECO:0007669"/>
    <property type="project" value="UniProtKB-KW"/>
</dbReference>
<dbReference type="PROSITE" id="PS51352">
    <property type="entry name" value="THIOREDOXIN_2"/>
    <property type="match status" value="1"/>
</dbReference>
<evidence type="ECO:0000313" key="7">
    <source>
        <dbReference type="EMBL" id="OPX54317.1"/>
    </source>
</evidence>
<dbReference type="OrthoDB" id="9790194at2"/>
<keyword evidence="3" id="KW-0479">Metal-binding</keyword>